<evidence type="ECO:0000313" key="3">
    <source>
        <dbReference type="Proteomes" id="UP000327013"/>
    </source>
</evidence>
<dbReference type="Pfam" id="PF24046">
    <property type="entry name" value="At4g08330"/>
    <property type="match status" value="1"/>
</dbReference>
<dbReference type="Proteomes" id="UP000327013">
    <property type="component" value="Chromosome 4"/>
</dbReference>
<keyword evidence="3" id="KW-1185">Reference proteome</keyword>
<sequence length="568" mass="62984">MIRTRLLWFGVGFSVAGAAVSRLIWRDIGIDRYALFSDVKQKFDALEARVLNLEAVSYPKSSSGPYTLRVVLFTPPFHHQWECFESHLINSCGNCGYPLNLSSSNRITSGIGSQYRKSIRKGSISFLSVDLSRFTQVDEVNCFPVSWSRYGSKTKLLCRQCGVHIGHGHRDSPTLCGFNSSAGTPYKKFTTKIRALQPSEECDRESFSLTCHRWLYIQNSSVQSLQFKRSLRQLNLSSSSHSQPTLNIESFESFRLYKLLTSFRHLQSLSLSGCKGICDLCLTRLEHCGSNLQSLRLDSCFGITDRGLFLVATCCPNLKVISLFKCNISDTGLEALANASSVLKDVNLSYCAPVSDHGLKALAQGCRQLREVRMSYCQKISGVGFRGCSSTLAYMEAECCKLEAEGIKGILSGGGLEYLNVSLPIPSHQNQIDGGLAAIGTGFATSLKILNIRMCNSVGDECIAAIAKGCPLLQEWNLASCHAVSISGWKAIGLNCNNLKKLHVNDCRNLCDRGLMLALRDGCKRLAILYVNRGFRRISRAKQLFKCRPEVDAKEEEVIYIGPNWAFR</sequence>
<reference evidence="2 3" key="1">
    <citation type="submission" date="2019-06" db="EMBL/GenBank/DDBJ databases">
        <title>A chromosomal-level reference genome of Carpinus fangiana (Coryloideae, Betulaceae).</title>
        <authorList>
            <person name="Yang X."/>
            <person name="Wang Z."/>
            <person name="Zhang L."/>
            <person name="Hao G."/>
            <person name="Liu J."/>
            <person name="Yang Y."/>
        </authorList>
    </citation>
    <scope>NUCLEOTIDE SEQUENCE [LARGE SCALE GENOMIC DNA]</scope>
    <source>
        <strain evidence="2">Cfa_2016G</strain>
        <tissue evidence="2">Leaf</tissue>
    </source>
</reference>
<evidence type="ECO:0000313" key="2">
    <source>
        <dbReference type="EMBL" id="KAE8038133.1"/>
    </source>
</evidence>
<dbReference type="PANTHER" id="PTHR33674:SF3">
    <property type="entry name" value="YIPPEE DOMAIN-CONTAINING PROTEIN"/>
    <property type="match status" value="1"/>
</dbReference>
<accession>A0A660KNY9</accession>
<dbReference type="InterPro" id="IPR001611">
    <property type="entry name" value="Leu-rich_rpt"/>
</dbReference>
<name>A0A660KNY9_9ROSI</name>
<dbReference type="SUPFAM" id="SSF52047">
    <property type="entry name" value="RNI-like"/>
    <property type="match status" value="1"/>
</dbReference>
<dbReference type="PANTHER" id="PTHR33674">
    <property type="entry name" value="METHIONINE-S-OXIDE REDUCTASE"/>
    <property type="match status" value="1"/>
</dbReference>
<feature type="domain" description="F-box/LRR-repeat protein 15-like leucin rich repeat" evidence="1">
    <location>
        <begin position="259"/>
        <end position="385"/>
    </location>
</feature>
<protein>
    <recommendedName>
        <fullName evidence="1">F-box/LRR-repeat protein 15-like leucin rich repeat domain-containing protein</fullName>
    </recommendedName>
</protein>
<dbReference type="AlphaFoldDB" id="A0A660KNY9"/>
<dbReference type="InterPro" id="IPR045282">
    <property type="entry name" value="At4g08330-like"/>
</dbReference>
<evidence type="ECO:0000259" key="1">
    <source>
        <dbReference type="Pfam" id="PF25372"/>
    </source>
</evidence>
<dbReference type="InterPro" id="IPR057207">
    <property type="entry name" value="FBXL15_LRR"/>
</dbReference>
<dbReference type="EMBL" id="CM017324">
    <property type="protein sequence ID" value="KAE8038133.1"/>
    <property type="molecule type" value="Genomic_DNA"/>
</dbReference>
<proteinExistence type="predicted"/>
<dbReference type="InterPro" id="IPR032675">
    <property type="entry name" value="LRR_dom_sf"/>
</dbReference>
<dbReference type="SMART" id="SM00367">
    <property type="entry name" value="LRR_CC"/>
    <property type="match status" value="7"/>
</dbReference>
<dbReference type="Gene3D" id="3.80.10.10">
    <property type="entry name" value="Ribonuclease Inhibitor"/>
    <property type="match status" value="2"/>
</dbReference>
<organism evidence="2 3">
    <name type="scientific">Carpinus fangiana</name>
    <dbReference type="NCBI Taxonomy" id="176857"/>
    <lineage>
        <taxon>Eukaryota</taxon>
        <taxon>Viridiplantae</taxon>
        <taxon>Streptophyta</taxon>
        <taxon>Embryophyta</taxon>
        <taxon>Tracheophyta</taxon>
        <taxon>Spermatophyta</taxon>
        <taxon>Magnoliopsida</taxon>
        <taxon>eudicotyledons</taxon>
        <taxon>Gunneridae</taxon>
        <taxon>Pentapetalae</taxon>
        <taxon>rosids</taxon>
        <taxon>fabids</taxon>
        <taxon>Fagales</taxon>
        <taxon>Betulaceae</taxon>
        <taxon>Carpinus</taxon>
    </lineage>
</organism>
<dbReference type="InterPro" id="IPR006553">
    <property type="entry name" value="Leu-rich_rpt_Cys-con_subtyp"/>
</dbReference>
<gene>
    <name evidence="2" type="ORF">FH972_010674</name>
</gene>
<dbReference type="Pfam" id="PF25372">
    <property type="entry name" value="DUF7885"/>
    <property type="match status" value="1"/>
</dbReference>
<dbReference type="OrthoDB" id="550575at2759"/>
<dbReference type="Pfam" id="PF13516">
    <property type="entry name" value="LRR_6"/>
    <property type="match status" value="1"/>
</dbReference>